<dbReference type="AlphaFoldDB" id="A0A919RWM3"/>
<protein>
    <recommendedName>
        <fullName evidence="3">DUF116 domain-containing protein</fullName>
    </recommendedName>
</protein>
<dbReference type="InterPro" id="IPR002829">
    <property type="entry name" value="DUF116"/>
</dbReference>
<proteinExistence type="predicted"/>
<evidence type="ECO:0008006" key="3">
    <source>
        <dbReference type="Google" id="ProtNLM"/>
    </source>
</evidence>
<comment type="caution">
    <text evidence="1">The sequence shown here is derived from an EMBL/GenBank/DDBJ whole genome shotgun (WGS) entry which is preliminary data.</text>
</comment>
<dbReference type="Pfam" id="PF01976">
    <property type="entry name" value="DUF116"/>
    <property type="match status" value="1"/>
</dbReference>
<dbReference type="PANTHER" id="PTHR43801:SF1">
    <property type="entry name" value="POLYPRENYL SYNTHETASE"/>
    <property type="match status" value="1"/>
</dbReference>
<dbReference type="EMBL" id="BOPZ01000002">
    <property type="protein sequence ID" value="GIM27652.1"/>
    <property type="molecule type" value="Genomic_DNA"/>
</dbReference>
<accession>A0A919RWM3</accession>
<dbReference type="PANTHER" id="PTHR43801">
    <property type="entry name" value="NUCLEOTIDE-BINDING PROTEIN-RELATED"/>
    <property type="match status" value="1"/>
</dbReference>
<evidence type="ECO:0000313" key="2">
    <source>
        <dbReference type="Proteomes" id="UP000679179"/>
    </source>
</evidence>
<gene>
    <name evidence="1" type="ORF">CPJCM30710_03180</name>
</gene>
<sequence>MEEIITYSLRSDSTTSNEYYRNIASFTDEVLLVIDDNIGNLVEDYKAYIINSCSEEVRTKEEYKIEALMLGILWRTYISHSVILKEVPRRVLNILVNQREKNVFFKPVVDSLKGYFETVFLLKEYNTNKEVDKTIENICKLSNWLSASGDFKYEVKRLTLWQEYLNTKTKEEVSEIISKIIELAQWFKKRSEEKIGDYTKNVEEFLKHTYPKHKWKEDIIYCGRKRVEYHFNMVGAEIMNSVYRDEFLKTKEKRLLLPACMRFKSEKKCNAIKTTEGYLCTSCTSVCKIKELTDLGRKYDFKVYTIPHESTLFINTTIKEQKIGIVGVACVLNLISGGWKAIDIGFIPQCVLLDYCGCKNHWHNHGMITDINMLKLKDTFKIN</sequence>
<organism evidence="1 2">
    <name type="scientific">Clostridium polyendosporum</name>
    <dbReference type="NCBI Taxonomy" id="69208"/>
    <lineage>
        <taxon>Bacteria</taxon>
        <taxon>Bacillati</taxon>
        <taxon>Bacillota</taxon>
        <taxon>Clostridia</taxon>
        <taxon>Eubacteriales</taxon>
        <taxon>Clostridiaceae</taxon>
        <taxon>Clostridium</taxon>
    </lineage>
</organism>
<dbReference type="Proteomes" id="UP000679179">
    <property type="component" value="Unassembled WGS sequence"/>
</dbReference>
<evidence type="ECO:0000313" key="1">
    <source>
        <dbReference type="EMBL" id="GIM27652.1"/>
    </source>
</evidence>
<name>A0A919RWM3_9CLOT</name>
<reference evidence="1" key="1">
    <citation type="submission" date="2021-03" db="EMBL/GenBank/DDBJ databases">
        <title>Taxonomic study of Clostridium polyendosporum from meadow-gley soil under rice.</title>
        <authorList>
            <person name="Kobayashi H."/>
            <person name="Tanizawa Y."/>
            <person name="Yagura M."/>
        </authorList>
    </citation>
    <scope>NUCLEOTIDE SEQUENCE</scope>
    <source>
        <strain evidence="1">JCM 30710</strain>
    </source>
</reference>
<keyword evidence="2" id="KW-1185">Reference proteome</keyword>
<dbReference type="RefSeq" id="WP_212902410.1">
    <property type="nucleotide sequence ID" value="NZ_BOPZ01000002.1"/>
</dbReference>